<gene>
    <name evidence="7" type="ORF">BCR39DRAFT_366328</name>
</gene>
<dbReference type="SUPFAM" id="SSF50692">
    <property type="entry name" value="ADC-like"/>
    <property type="match status" value="1"/>
</dbReference>
<keyword evidence="8" id="KW-1185">Reference proteome</keyword>
<evidence type="ECO:0000256" key="4">
    <source>
        <dbReference type="RuleBase" id="RU367045"/>
    </source>
</evidence>
<evidence type="ECO:0000313" key="7">
    <source>
        <dbReference type="EMBL" id="ORY22955.1"/>
    </source>
</evidence>
<comment type="function">
    <text evidence="4">Required for vesicle-mediated transport. Catalyzes the fusion of transport vesicles within the Golgi cisternae. Is also required for transport from the endoplasmic reticulum to the Golgi stack. Seems to function as a fusion protein required for the delivery of cargo proteins to all compartments of the Golgi stack independent of vesicle origin.</text>
</comment>
<evidence type="ECO:0000256" key="3">
    <source>
        <dbReference type="ARBA" id="ARBA00022840"/>
    </source>
</evidence>
<feature type="compositionally biased region" description="Gly residues" evidence="5">
    <location>
        <begin position="105"/>
        <end position="115"/>
    </location>
</feature>
<keyword evidence="4" id="KW-0963">Cytoplasm</keyword>
<feature type="region of interest" description="Disordered" evidence="5">
    <location>
        <begin position="1"/>
        <end position="115"/>
    </location>
</feature>
<name>A0A1Y2ALZ2_9TREE</name>
<evidence type="ECO:0000256" key="1">
    <source>
        <dbReference type="ARBA" id="ARBA00006914"/>
    </source>
</evidence>
<evidence type="ECO:0000259" key="6">
    <source>
        <dbReference type="SMART" id="SM01072"/>
    </source>
</evidence>
<keyword evidence="4" id="KW-0931">ER-Golgi transport</keyword>
<feature type="compositionally biased region" description="Low complexity" evidence="5">
    <location>
        <begin position="65"/>
        <end position="76"/>
    </location>
</feature>
<dbReference type="GO" id="GO:0005524">
    <property type="term" value="F:ATP binding"/>
    <property type="evidence" value="ECO:0007669"/>
    <property type="project" value="UniProtKB-UniRule"/>
</dbReference>
<dbReference type="GO" id="GO:0035494">
    <property type="term" value="P:SNARE complex disassembly"/>
    <property type="evidence" value="ECO:0007669"/>
    <property type="project" value="InterPro"/>
</dbReference>
<comment type="caution">
    <text evidence="7">The sequence shown here is derived from an EMBL/GenBank/DDBJ whole genome shotgun (WGS) entry which is preliminary data.</text>
</comment>
<dbReference type="AlphaFoldDB" id="A0A1Y2ALZ2"/>
<sequence length="350" mass="38136">MSFFKRTDPNAPSARRNAAGTASPSPYERLPADNSSHSSLPPPHQPSLPPRRSPAPPDTHMAYGAPQRPQQSAPPREAYGAYASGHEQYGEKAEYHSQQPPRGYQPGGGMQGVSTGTGRGIYNIAPCPSDPLALTNRLVVNGGDFPPEVEYVILRDQFILSIIRDPTRTLPPKHLGPSKIIRQWVGLSAVGETVQCEPFYPANGDWASSAELEVGFRLKRKETQDLFDSEEMAQAFISAFPSLPLTPLQPLVFDYRGHELKATVRAVSTLDGQEGATGIIMEGTEIIWVKDPSSSIKLKNSSKRGPTNAILAPNFKFEDMGIGGLDTEFSAIFRRAFASRIFPPGLVEKL</sequence>
<dbReference type="InterPro" id="IPR039812">
    <property type="entry name" value="Vesicle-fus_ATPase"/>
</dbReference>
<dbReference type="InterPro" id="IPR009010">
    <property type="entry name" value="Asp_de-COase-like_dom_sf"/>
</dbReference>
<dbReference type="SUPFAM" id="SSF54585">
    <property type="entry name" value="Cdc48 domain 2-like"/>
    <property type="match status" value="1"/>
</dbReference>
<comment type="similarity">
    <text evidence="1 4">Belongs to the AAA ATPase family.</text>
</comment>
<dbReference type="Gene3D" id="3.10.330.10">
    <property type="match status" value="1"/>
</dbReference>
<dbReference type="InterPro" id="IPR029067">
    <property type="entry name" value="CDC48_domain_2-like_sf"/>
</dbReference>
<dbReference type="PANTHER" id="PTHR23078">
    <property type="entry name" value="VESICULAR-FUSION PROTEIN NSF"/>
    <property type="match status" value="1"/>
</dbReference>
<dbReference type="InterPro" id="IPR004201">
    <property type="entry name" value="Cdc48_dom2"/>
</dbReference>
<dbReference type="STRING" id="71784.A0A1Y2ALZ2"/>
<comment type="subcellular location">
    <subcellularLocation>
        <location evidence="4">Cytoplasm</location>
    </subcellularLocation>
</comment>
<keyword evidence="3 4" id="KW-0067">ATP-binding</keyword>
<reference evidence="7 8" key="1">
    <citation type="submission" date="2016-07" db="EMBL/GenBank/DDBJ databases">
        <title>Pervasive Adenine N6-methylation of Active Genes in Fungi.</title>
        <authorList>
            <consortium name="DOE Joint Genome Institute"/>
            <person name="Mondo S.J."/>
            <person name="Dannebaum R.O."/>
            <person name="Kuo R.C."/>
            <person name="Labutti K."/>
            <person name="Haridas S."/>
            <person name="Kuo A."/>
            <person name="Salamov A."/>
            <person name="Ahrendt S.R."/>
            <person name="Lipzen A."/>
            <person name="Sullivan W."/>
            <person name="Andreopoulos W.B."/>
            <person name="Clum A."/>
            <person name="Lindquist E."/>
            <person name="Daum C."/>
            <person name="Ramamoorthy G.K."/>
            <person name="Gryganskyi A."/>
            <person name="Culley D."/>
            <person name="Magnuson J.K."/>
            <person name="James T.Y."/>
            <person name="O'Malley M.A."/>
            <person name="Stajich J.E."/>
            <person name="Spatafora J.W."/>
            <person name="Visel A."/>
            <person name="Grigoriev I.V."/>
        </authorList>
    </citation>
    <scope>NUCLEOTIDE SEQUENCE [LARGE SCALE GENOMIC DNA]</scope>
    <source>
        <strain evidence="7 8">68-887.2</strain>
    </source>
</reference>
<feature type="compositionally biased region" description="Pro residues" evidence="5">
    <location>
        <begin position="40"/>
        <end position="57"/>
    </location>
</feature>
<dbReference type="GO" id="GO:0006891">
    <property type="term" value="P:intra-Golgi vesicle-mediated transport"/>
    <property type="evidence" value="ECO:0007669"/>
    <property type="project" value="TreeGrafter"/>
</dbReference>
<keyword evidence="2 4" id="KW-0547">Nucleotide-binding</keyword>
<keyword evidence="4" id="KW-0653">Protein transport</keyword>
<evidence type="ECO:0000313" key="8">
    <source>
        <dbReference type="Proteomes" id="UP000193986"/>
    </source>
</evidence>
<evidence type="ECO:0000256" key="5">
    <source>
        <dbReference type="SAM" id="MobiDB-lite"/>
    </source>
</evidence>
<dbReference type="Proteomes" id="UP000193986">
    <property type="component" value="Unassembled WGS sequence"/>
</dbReference>
<dbReference type="GO" id="GO:0005795">
    <property type="term" value="C:Golgi stack"/>
    <property type="evidence" value="ECO:0007669"/>
    <property type="project" value="TreeGrafter"/>
</dbReference>
<dbReference type="Gene3D" id="2.40.40.20">
    <property type="match status" value="1"/>
</dbReference>
<accession>A0A1Y2ALZ2</accession>
<dbReference type="InParanoid" id="A0A1Y2ALZ2"/>
<organism evidence="7 8">
    <name type="scientific">Naematelia encephala</name>
    <dbReference type="NCBI Taxonomy" id="71784"/>
    <lineage>
        <taxon>Eukaryota</taxon>
        <taxon>Fungi</taxon>
        <taxon>Dikarya</taxon>
        <taxon>Basidiomycota</taxon>
        <taxon>Agaricomycotina</taxon>
        <taxon>Tremellomycetes</taxon>
        <taxon>Tremellales</taxon>
        <taxon>Naemateliaceae</taxon>
        <taxon>Naematelia</taxon>
    </lineage>
</organism>
<dbReference type="OrthoDB" id="9982946at2759"/>
<dbReference type="SMART" id="SM01072">
    <property type="entry name" value="CDC48_2"/>
    <property type="match status" value="1"/>
</dbReference>
<dbReference type="Pfam" id="PF02933">
    <property type="entry name" value="CDC48_2"/>
    <property type="match status" value="1"/>
</dbReference>
<evidence type="ECO:0000256" key="2">
    <source>
        <dbReference type="ARBA" id="ARBA00022741"/>
    </source>
</evidence>
<dbReference type="PANTHER" id="PTHR23078:SF3">
    <property type="entry name" value="VESICLE-FUSING ATPASE"/>
    <property type="match status" value="1"/>
</dbReference>
<dbReference type="GO" id="GO:0016887">
    <property type="term" value="F:ATP hydrolysis activity"/>
    <property type="evidence" value="ECO:0007669"/>
    <property type="project" value="InterPro"/>
</dbReference>
<keyword evidence="4" id="KW-0813">Transport</keyword>
<proteinExistence type="inferred from homology"/>
<dbReference type="GO" id="GO:0043001">
    <property type="term" value="P:Golgi to plasma membrane protein transport"/>
    <property type="evidence" value="ECO:0007669"/>
    <property type="project" value="TreeGrafter"/>
</dbReference>
<feature type="non-terminal residue" evidence="7">
    <location>
        <position position="350"/>
    </location>
</feature>
<protein>
    <recommendedName>
        <fullName evidence="4">Vesicular-fusion protein SEC18</fullName>
    </recommendedName>
</protein>
<keyword evidence="4" id="KW-0378">Hydrolase</keyword>
<feature type="domain" description="CDC48" evidence="6">
    <location>
        <begin position="226"/>
        <end position="295"/>
    </location>
</feature>
<dbReference type="EMBL" id="MCFC01000085">
    <property type="protein sequence ID" value="ORY22955.1"/>
    <property type="molecule type" value="Genomic_DNA"/>
</dbReference>